<organism evidence="4 5">
    <name type="scientific">Cirrhinus mrigala</name>
    <name type="common">Mrigala</name>
    <dbReference type="NCBI Taxonomy" id="683832"/>
    <lineage>
        <taxon>Eukaryota</taxon>
        <taxon>Metazoa</taxon>
        <taxon>Chordata</taxon>
        <taxon>Craniata</taxon>
        <taxon>Vertebrata</taxon>
        <taxon>Euteleostomi</taxon>
        <taxon>Actinopterygii</taxon>
        <taxon>Neopterygii</taxon>
        <taxon>Teleostei</taxon>
        <taxon>Ostariophysi</taxon>
        <taxon>Cypriniformes</taxon>
        <taxon>Cyprinidae</taxon>
        <taxon>Labeoninae</taxon>
        <taxon>Labeonini</taxon>
        <taxon>Cirrhinus</taxon>
    </lineage>
</organism>
<dbReference type="PANTHER" id="PTHR10807">
    <property type="entry name" value="MYOTUBULARIN-RELATED"/>
    <property type="match status" value="1"/>
</dbReference>
<feature type="signal peptide" evidence="2">
    <location>
        <begin position="1"/>
        <end position="16"/>
    </location>
</feature>
<dbReference type="EMBL" id="JAMKFB020000016">
    <property type="protein sequence ID" value="KAL0171369.1"/>
    <property type="molecule type" value="Genomic_DNA"/>
</dbReference>
<protein>
    <recommendedName>
        <fullName evidence="3">Myotubularin phosphatase domain-containing protein</fullName>
    </recommendedName>
</protein>
<feature type="domain" description="Myotubularin phosphatase" evidence="3">
    <location>
        <begin position="1"/>
        <end position="57"/>
    </location>
</feature>
<dbReference type="PANTHER" id="PTHR10807:SF51">
    <property type="entry name" value="MYOTUBULARIN-RELATED PROTEIN 11"/>
    <property type="match status" value="1"/>
</dbReference>
<evidence type="ECO:0000259" key="3">
    <source>
        <dbReference type="PROSITE" id="PS51339"/>
    </source>
</evidence>
<evidence type="ECO:0000256" key="1">
    <source>
        <dbReference type="ARBA" id="ARBA00007471"/>
    </source>
</evidence>
<keyword evidence="5" id="KW-1185">Reference proteome</keyword>
<dbReference type="InterPro" id="IPR010569">
    <property type="entry name" value="Myotubularin-like_Pase_dom"/>
</dbReference>
<comment type="similarity">
    <text evidence="1">Belongs to the protein-tyrosine phosphatase family. Non-receptor class myotubularin subfamily.</text>
</comment>
<dbReference type="Proteomes" id="UP001529510">
    <property type="component" value="Unassembled WGS sequence"/>
</dbReference>
<evidence type="ECO:0000313" key="4">
    <source>
        <dbReference type="EMBL" id="KAL0171369.1"/>
    </source>
</evidence>
<dbReference type="SUPFAM" id="SSF52799">
    <property type="entry name" value="(Phosphotyrosine protein) phosphatases II"/>
    <property type="match status" value="1"/>
</dbReference>
<evidence type="ECO:0000313" key="5">
    <source>
        <dbReference type="Proteomes" id="UP001529510"/>
    </source>
</evidence>
<gene>
    <name evidence="4" type="ORF">M9458_031680</name>
</gene>
<dbReference type="Pfam" id="PF06602">
    <property type="entry name" value="Myotub-related"/>
    <property type="match status" value="1"/>
</dbReference>
<feature type="non-terminal residue" evidence="4">
    <location>
        <position position="1"/>
    </location>
</feature>
<reference evidence="4 5" key="1">
    <citation type="submission" date="2024-05" db="EMBL/GenBank/DDBJ databases">
        <title>Genome sequencing and assembly of Indian major carp, Cirrhinus mrigala (Hamilton, 1822).</title>
        <authorList>
            <person name="Mohindra V."/>
            <person name="Chowdhury L.M."/>
            <person name="Lal K."/>
            <person name="Jena J.K."/>
        </authorList>
    </citation>
    <scope>NUCLEOTIDE SEQUENCE [LARGE SCALE GENOMIC DNA]</scope>
    <source>
        <strain evidence="4">CM1030</strain>
        <tissue evidence="4">Blood</tissue>
    </source>
</reference>
<name>A0ABD0PBP7_CIRMR</name>
<feature type="non-terminal residue" evidence="4">
    <location>
        <position position="57"/>
    </location>
</feature>
<feature type="chain" id="PRO_5044812538" description="Myotubularin phosphatase domain-containing protein" evidence="2">
    <location>
        <begin position="17"/>
        <end position="57"/>
    </location>
</feature>
<dbReference type="InterPro" id="IPR030564">
    <property type="entry name" value="Myotubularin"/>
</dbReference>
<dbReference type="InterPro" id="IPR029021">
    <property type="entry name" value="Prot-tyrosine_phosphatase-like"/>
</dbReference>
<evidence type="ECO:0000256" key="2">
    <source>
        <dbReference type="SAM" id="SignalP"/>
    </source>
</evidence>
<dbReference type="PROSITE" id="PS51339">
    <property type="entry name" value="PPASE_MYOTUBULARIN"/>
    <property type="match status" value="1"/>
</dbReference>
<dbReference type="AlphaFoldDB" id="A0ABD0PBP7"/>
<sequence>APVFLLFLDCVWQLWAQYPARFQLTEDYLLTLHDSVHLPLFSSFLANSQRERCRRSQ</sequence>
<proteinExistence type="inferred from homology"/>
<comment type="caution">
    <text evidence="4">The sequence shown here is derived from an EMBL/GenBank/DDBJ whole genome shotgun (WGS) entry which is preliminary data.</text>
</comment>
<accession>A0ABD0PBP7</accession>
<keyword evidence="2" id="KW-0732">Signal</keyword>